<proteinExistence type="predicted"/>
<evidence type="ECO:0000259" key="2">
    <source>
        <dbReference type="Pfam" id="PF01979"/>
    </source>
</evidence>
<dbReference type="PANTHER" id="PTHR43135:SF3">
    <property type="entry name" value="ALPHA-D-RIBOSE 1-METHYLPHOSPHONATE 5-TRIPHOSPHATE DIPHOSPHATASE"/>
    <property type="match status" value="1"/>
</dbReference>
<evidence type="ECO:0000256" key="1">
    <source>
        <dbReference type="SAM" id="SignalP"/>
    </source>
</evidence>
<dbReference type="SUPFAM" id="SSF51556">
    <property type="entry name" value="Metallo-dependent hydrolases"/>
    <property type="match status" value="1"/>
</dbReference>
<keyword evidence="1" id="KW-0732">Signal</keyword>
<dbReference type="InterPro" id="IPR032466">
    <property type="entry name" value="Metal_Hydrolase"/>
</dbReference>
<dbReference type="InterPro" id="IPR051781">
    <property type="entry name" value="Metallo-dep_Hydrolase"/>
</dbReference>
<dbReference type="Gene3D" id="3.20.20.140">
    <property type="entry name" value="Metal-dependent hydrolases"/>
    <property type="match status" value="1"/>
</dbReference>
<dbReference type="InterPro" id="IPR011059">
    <property type="entry name" value="Metal-dep_hydrolase_composite"/>
</dbReference>
<organism evidence="3 4">
    <name type="scientific">Parvularcula lutaonensis</name>
    <dbReference type="NCBI Taxonomy" id="491923"/>
    <lineage>
        <taxon>Bacteria</taxon>
        <taxon>Pseudomonadati</taxon>
        <taxon>Pseudomonadota</taxon>
        <taxon>Alphaproteobacteria</taxon>
        <taxon>Parvularculales</taxon>
        <taxon>Parvularculaceae</taxon>
        <taxon>Parvularcula</taxon>
    </lineage>
</organism>
<name>A0ABV7MBA5_9PROT</name>
<dbReference type="RefSeq" id="WP_189574133.1">
    <property type="nucleotide sequence ID" value="NZ_BMXU01000001.1"/>
</dbReference>
<feature type="signal peptide" evidence="1">
    <location>
        <begin position="1"/>
        <end position="23"/>
    </location>
</feature>
<evidence type="ECO:0000313" key="3">
    <source>
        <dbReference type="EMBL" id="MFC3302025.1"/>
    </source>
</evidence>
<accession>A0ABV7MBA5</accession>
<dbReference type="Proteomes" id="UP001595607">
    <property type="component" value="Unassembled WGS sequence"/>
</dbReference>
<dbReference type="SUPFAM" id="SSF51338">
    <property type="entry name" value="Composite domain of metallo-dependent hydrolases"/>
    <property type="match status" value="1"/>
</dbReference>
<sequence>MTMLRTILTSALAAISVLSMASAQEGIVAITNGELHMTSPDGDVILDGTILMRNGRIAAVGRDIDIPAGAQVIDAGGNPVTPGFFASQSGIGLTEIGAVQEANDVSTDNDSLSAALRAIDGFNYDSSVFDITRAGGITRAYVAPNAGETLFGGCGVVIAMVRGTEAITEECIGQTAVLGESAARRTGGSRQAAFATFRRALDDAILYDQDPDAYAESDHHNRLSVEDARGLAPAATGEELLLIRVEGASDIRRVLDLQEQYDLDLVLVGATEAYRLADELAEAGIPVIVNPLSNLPSNFEQMGATLTNAARLAEAGVTVSFFDDGIGYTHNARLLPQLAGNAVANGMTHADAMRAVTLTPAEIFGLGRELGTLERGKLADIVVWDGDPFEVTVRPTHVFIEGEETSLENRQTKLAERYKDLKRAERPLQYRNQ</sequence>
<keyword evidence="4" id="KW-1185">Reference proteome</keyword>
<feature type="chain" id="PRO_5045455663" evidence="1">
    <location>
        <begin position="24"/>
        <end position="433"/>
    </location>
</feature>
<dbReference type="Pfam" id="PF01979">
    <property type="entry name" value="Amidohydro_1"/>
    <property type="match status" value="1"/>
</dbReference>
<dbReference type="Gene3D" id="2.30.40.10">
    <property type="entry name" value="Urease, subunit C, domain 1"/>
    <property type="match status" value="1"/>
</dbReference>
<evidence type="ECO:0000313" key="4">
    <source>
        <dbReference type="Proteomes" id="UP001595607"/>
    </source>
</evidence>
<protein>
    <submittedName>
        <fullName evidence="3">Amidohydrolase family protein</fullName>
    </submittedName>
</protein>
<reference evidence="4" key="1">
    <citation type="journal article" date="2019" name="Int. J. Syst. Evol. Microbiol.">
        <title>The Global Catalogue of Microorganisms (GCM) 10K type strain sequencing project: providing services to taxonomists for standard genome sequencing and annotation.</title>
        <authorList>
            <consortium name="The Broad Institute Genomics Platform"/>
            <consortium name="The Broad Institute Genome Sequencing Center for Infectious Disease"/>
            <person name="Wu L."/>
            <person name="Ma J."/>
        </authorList>
    </citation>
    <scope>NUCLEOTIDE SEQUENCE [LARGE SCALE GENOMIC DNA]</scope>
    <source>
        <strain evidence="4">KCTC 22245</strain>
    </source>
</reference>
<feature type="domain" description="Amidohydrolase-related" evidence="2">
    <location>
        <begin position="269"/>
        <end position="403"/>
    </location>
</feature>
<dbReference type="InterPro" id="IPR006680">
    <property type="entry name" value="Amidohydro-rel"/>
</dbReference>
<gene>
    <name evidence="3" type="ORF">ACFONP_04695</name>
</gene>
<dbReference type="PANTHER" id="PTHR43135">
    <property type="entry name" value="ALPHA-D-RIBOSE 1-METHYLPHOSPHONATE 5-TRIPHOSPHATE DIPHOSPHATASE"/>
    <property type="match status" value="1"/>
</dbReference>
<comment type="caution">
    <text evidence="3">The sequence shown here is derived from an EMBL/GenBank/DDBJ whole genome shotgun (WGS) entry which is preliminary data.</text>
</comment>
<dbReference type="EMBL" id="JBHRVA010000002">
    <property type="protein sequence ID" value="MFC3302025.1"/>
    <property type="molecule type" value="Genomic_DNA"/>
</dbReference>